<protein>
    <submittedName>
        <fullName evidence="1">Uncharacterized protein</fullName>
    </submittedName>
</protein>
<evidence type="ECO:0000313" key="2">
    <source>
        <dbReference type="Proteomes" id="UP000277204"/>
    </source>
</evidence>
<proteinExistence type="predicted"/>
<dbReference type="PANTHER" id="PTHR13161:SF4">
    <property type="entry name" value="CLK4-ASSOCIATING SERINE_ARGININE RICH PROTEIN"/>
    <property type="match status" value="1"/>
</dbReference>
<dbReference type="PANTHER" id="PTHR13161">
    <property type="entry name" value="SPLICING FACTOR SUPPRESSOR OF WHITE APRICOT"/>
    <property type="match status" value="1"/>
</dbReference>
<dbReference type="AlphaFoldDB" id="A0A183MQ27"/>
<sequence length="104" mass="12488">MWQEARKQEKHIKTLMVDYKRRAERRRDYYERIKQDPIKFLRLFGRSSKLHLDSEVTKAAENPNNIFVCQVTPLAFMQFFSKLSTWACRLRSLFPDTLCCAILN</sequence>
<keyword evidence="2" id="KW-1185">Reference proteome</keyword>
<gene>
    <name evidence="1" type="ORF">SMRZ_LOCUS18152</name>
</gene>
<reference evidence="1 2" key="1">
    <citation type="submission" date="2018-11" db="EMBL/GenBank/DDBJ databases">
        <authorList>
            <consortium name="Pathogen Informatics"/>
        </authorList>
    </citation>
    <scope>NUCLEOTIDE SEQUENCE [LARGE SCALE GENOMIC DNA]</scope>
    <source>
        <strain evidence="1 2">Zambia</strain>
    </source>
</reference>
<dbReference type="Proteomes" id="UP000277204">
    <property type="component" value="Unassembled WGS sequence"/>
</dbReference>
<accession>A0A183MQ27</accession>
<dbReference type="EMBL" id="UZAI01017562">
    <property type="protein sequence ID" value="VDP26671.1"/>
    <property type="molecule type" value="Genomic_DNA"/>
</dbReference>
<name>A0A183MQ27_9TREM</name>
<organism evidence="1 2">
    <name type="scientific">Schistosoma margrebowiei</name>
    <dbReference type="NCBI Taxonomy" id="48269"/>
    <lineage>
        <taxon>Eukaryota</taxon>
        <taxon>Metazoa</taxon>
        <taxon>Spiralia</taxon>
        <taxon>Lophotrochozoa</taxon>
        <taxon>Platyhelminthes</taxon>
        <taxon>Trematoda</taxon>
        <taxon>Digenea</taxon>
        <taxon>Strigeidida</taxon>
        <taxon>Schistosomatoidea</taxon>
        <taxon>Schistosomatidae</taxon>
        <taxon>Schistosoma</taxon>
    </lineage>
</organism>
<evidence type="ECO:0000313" key="1">
    <source>
        <dbReference type="EMBL" id="VDP26671.1"/>
    </source>
</evidence>
<dbReference type="InterPro" id="IPR040397">
    <property type="entry name" value="SWAP"/>
</dbReference>
<dbReference type="STRING" id="48269.A0A183MQ27"/>